<gene>
    <name evidence="3" type="ORF">CTAYLR_000633</name>
</gene>
<protein>
    <recommendedName>
        <fullName evidence="2">EF-hand domain-containing protein</fullName>
    </recommendedName>
</protein>
<dbReference type="InterPro" id="IPR018247">
    <property type="entry name" value="EF_Hand_1_Ca_BS"/>
</dbReference>
<keyword evidence="4" id="KW-1185">Reference proteome</keyword>
<reference evidence="3" key="1">
    <citation type="submission" date="2023-01" db="EMBL/GenBank/DDBJ databases">
        <title>Metagenome sequencing of chrysophaentin producing Chrysophaeum taylorii.</title>
        <authorList>
            <person name="Davison J."/>
            <person name="Bewley C."/>
        </authorList>
    </citation>
    <scope>NUCLEOTIDE SEQUENCE</scope>
    <source>
        <strain evidence="3">NIES-1699</strain>
    </source>
</reference>
<dbReference type="SMART" id="SM00054">
    <property type="entry name" value="EFh"/>
    <property type="match status" value="2"/>
</dbReference>
<evidence type="ECO:0000313" key="3">
    <source>
        <dbReference type="EMBL" id="KAJ8600323.1"/>
    </source>
</evidence>
<dbReference type="GO" id="GO:0005509">
    <property type="term" value="F:calcium ion binding"/>
    <property type="evidence" value="ECO:0007669"/>
    <property type="project" value="InterPro"/>
</dbReference>
<feature type="domain" description="EF-hand" evidence="2">
    <location>
        <begin position="112"/>
        <end position="144"/>
    </location>
</feature>
<dbReference type="InterPro" id="IPR011992">
    <property type="entry name" value="EF-hand-dom_pair"/>
</dbReference>
<dbReference type="Gene3D" id="1.10.238.10">
    <property type="entry name" value="EF-hand"/>
    <property type="match status" value="1"/>
</dbReference>
<dbReference type="CDD" id="cd00051">
    <property type="entry name" value="EFh"/>
    <property type="match status" value="1"/>
</dbReference>
<evidence type="ECO:0000259" key="2">
    <source>
        <dbReference type="PROSITE" id="PS50222"/>
    </source>
</evidence>
<comment type="caution">
    <text evidence="3">The sequence shown here is derived from an EMBL/GenBank/DDBJ whole genome shotgun (WGS) entry which is preliminary data.</text>
</comment>
<name>A0AAD7UAZ6_9STRA</name>
<dbReference type="AlphaFoldDB" id="A0AAD7UAZ6"/>
<dbReference type="Pfam" id="PF13499">
    <property type="entry name" value="EF-hand_7"/>
    <property type="match status" value="1"/>
</dbReference>
<dbReference type="EMBL" id="JAQMWT010000524">
    <property type="protein sequence ID" value="KAJ8600323.1"/>
    <property type="molecule type" value="Genomic_DNA"/>
</dbReference>
<organism evidence="3 4">
    <name type="scientific">Chrysophaeum taylorii</name>
    <dbReference type="NCBI Taxonomy" id="2483200"/>
    <lineage>
        <taxon>Eukaryota</taxon>
        <taxon>Sar</taxon>
        <taxon>Stramenopiles</taxon>
        <taxon>Ochrophyta</taxon>
        <taxon>Pelagophyceae</taxon>
        <taxon>Pelagomonadales</taxon>
        <taxon>Pelagomonadaceae</taxon>
        <taxon>Chrysophaeum</taxon>
    </lineage>
</organism>
<sequence>MFGSQIESHKYYGALARRSRETDARSLFPEVGDTVIVRHALCWRRAKVLKVKECRRRRRTLYDLHLENDGEWTPEEVKKFRRLFRSYDTDNSGTVDLEELKAMFEDLGGIREDVEDVFRRVDKDGSGTVSFAEFCDLVYVQLGGIFHYVMDVPRSKLLLRPEKKEDIFELRAQPFKDIFAERDRAINRRRARRARARLAALSHPRRTAVYTKEKKK</sequence>
<dbReference type="PROSITE" id="PS00018">
    <property type="entry name" value="EF_HAND_1"/>
    <property type="match status" value="2"/>
</dbReference>
<evidence type="ECO:0000256" key="1">
    <source>
        <dbReference type="ARBA" id="ARBA00022837"/>
    </source>
</evidence>
<proteinExistence type="predicted"/>
<evidence type="ECO:0000313" key="4">
    <source>
        <dbReference type="Proteomes" id="UP001230188"/>
    </source>
</evidence>
<accession>A0AAD7UAZ6</accession>
<dbReference type="Proteomes" id="UP001230188">
    <property type="component" value="Unassembled WGS sequence"/>
</dbReference>
<feature type="domain" description="EF-hand" evidence="2">
    <location>
        <begin position="75"/>
        <end position="110"/>
    </location>
</feature>
<dbReference type="SUPFAM" id="SSF47473">
    <property type="entry name" value="EF-hand"/>
    <property type="match status" value="1"/>
</dbReference>
<dbReference type="InterPro" id="IPR002048">
    <property type="entry name" value="EF_hand_dom"/>
</dbReference>
<dbReference type="PROSITE" id="PS50222">
    <property type="entry name" value="EF_HAND_2"/>
    <property type="match status" value="2"/>
</dbReference>
<keyword evidence="1" id="KW-0106">Calcium</keyword>